<dbReference type="PANTHER" id="PTHR15298:SF1">
    <property type="entry name" value="GLYCINE N-ACYLTRANSFERASE-LIKE PROTEIN"/>
    <property type="match status" value="1"/>
</dbReference>
<dbReference type="Proteomes" id="UP000518911">
    <property type="component" value="Unassembled WGS sequence"/>
</dbReference>
<dbReference type="EC" id="2.3.1.-" evidence="1"/>
<dbReference type="PANTHER" id="PTHR15298">
    <property type="entry name" value="L-COA N-ACYLTRANSFERASE-RELATED"/>
    <property type="match status" value="1"/>
</dbReference>
<protein>
    <recommendedName>
        <fullName evidence="1">Glycine N-acyltransferase-like protein</fullName>
        <ecNumber evidence="1">2.3.1.-</ecNumber>
    </recommendedName>
</protein>
<keyword evidence="1" id="KW-0808">Transferase</keyword>
<keyword evidence="4" id="KW-1185">Reference proteome</keyword>
<feature type="non-terminal residue" evidence="3">
    <location>
        <position position="1"/>
    </location>
</feature>
<reference evidence="3 4" key="1">
    <citation type="submission" date="2019-09" db="EMBL/GenBank/DDBJ databases">
        <title>Bird 10,000 Genomes (B10K) Project - Family phase.</title>
        <authorList>
            <person name="Zhang G."/>
        </authorList>
    </citation>
    <scope>NUCLEOTIDE SEQUENCE [LARGE SCALE GENOMIC DNA]</scope>
    <source>
        <strain evidence="3">OUT-0055</strain>
        <tissue evidence="3">Blood</tissue>
    </source>
</reference>
<dbReference type="InterPro" id="IPR010313">
    <property type="entry name" value="Glycine_N-acyltransferase"/>
</dbReference>
<feature type="domain" description="Glycine N-acyltransferase N-terminal" evidence="2">
    <location>
        <begin position="1"/>
        <end position="125"/>
    </location>
</feature>
<keyword evidence="1" id="KW-0012">Acyltransferase</keyword>
<evidence type="ECO:0000313" key="4">
    <source>
        <dbReference type="Proteomes" id="UP000518911"/>
    </source>
</evidence>
<comment type="caution">
    <text evidence="3">The sequence shown here is derived from an EMBL/GenBank/DDBJ whole genome shotgun (WGS) entry which is preliminary data.</text>
</comment>
<organism evidence="3 4">
    <name type="scientific">Atlantisia rogersi</name>
    <name type="common">Inaccessible Island rail</name>
    <dbReference type="NCBI Taxonomy" id="2478892"/>
    <lineage>
        <taxon>Eukaryota</taxon>
        <taxon>Metazoa</taxon>
        <taxon>Chordata</taxon>
        <taxon>Craniata</taxon>
        <taxon>Vertebrata</taxon>
        <taxon>Euteleostomi</taxon>
        <taxon>Archelosauria</taxon>
        <taxon>Archosauria</taxon>
        <taxon>Dinosauria</taxon>
        <taxon>Saurischia</taxon>
        <taxon>Theropoda</taxon>
        <taxon>Coelurosauria</taxon>
        <taxon>Aves</taxon>
        <taxon>Neognathae</taxon>
        <taxon>Neoaves</taxon>
        <taxon>Gruiformes</taxon>
        <taxon>Rallidae</taxon>
        <taxon>Atlantisia</taxon>
    </lineage>
</organism>
<dbReference type="InterPro" id="IPR015938">
    <property type="entry name" value="Glycine_N-acyltransferase_N"/>
</dbReference>
<sequence>MLLLTCPAQLRSLEEALRRRLPTSLPVLGTVMTVARGNPAAHEVLVDSWPDFSVVLTRLRPEEHKDHKDFYTNQMTVYYQDEGVWRALLGGNEAVGWTRAFQVNGMQDGLYEAVREAADARGLRLD</sequence>
<dbReference type="EMBL" id="VZUJ01050864">
    <property type="protein sequence ID" value="NXV72767.1"/>
    <property type="molecule type" value="Genomic_DNA"/>
</dbReference>
<accession>A0A7L3W9L0</accession>
<dbReference type="GO" id="GO:0047961">
    <property type="term" value="F:glycine N-acyltransferase activity"/>
    <property type="evidence" value="ECO:0007669"/>
    <property type="project" value="InterPro"/>
</dbReference>
<dbReference type="Pfam" id="PF06021">
    <property type="entry name" value="Gly_acyl_tr_N"/>
    <property type="match status" value="1"/>
</dbReference>
<evidence type="ECO:0000256" key="1">
    <source>
        <dbReference type="RuleBase" id="RU368002"/>
    </source>
</evidence>
<evidence type="ECO:0000259" key="2">
    <source>
        <dbReference type="Pfam" id="PF06021"/>
    </source>
</evidence>
<dbReference type="OrthoDB" id="61870at2759"/>
<dbReference type="GO" id="GO:0005739">
    <property type="term" value="C:mitochondrion"/>
    <property type="evidence" value="ECO:0007669"/>
    <property type="project" value="InterPro"/>
</dbReference>
<proteinExistence type="inferred from homology"/>
<name>A0A7L3W9L0_9GRUI</name>
<evidence type="ECO:0000313" key="3">
    <source>
        <dbReference type="EMBL" id="NXV72767.1"/>
    </source>
</evidence>
<gene>
    <name evidence="3" type="primary">Glyatl3_1</name>
    <name evidence="3" type="ORF">ATLROG_R03772</name>
</gene>
<dbReference type="AlphaFoldDB" id="A0A7L3W9L0"/>
<comment type="similarity">
    <text evidence="1">Belongs to the glycine N-acyltransferase family.</text>
</comment>
<feature type="non-terminal residue" evidence="3">
    <location>
        <position position="126"/>
    </location>
</feature>